<dbReference type="InterPro" id="IPR014060">
    <property type="entry name" value="PglZ"/>
</dbReference>
<keyword evidence="2" id="KW-1185">Reference proteome</keyword>
<reference evidence="1 2" key="1">
    <citation type="submission" date="2016-06" db="EMBL/GenBank/DDBJ databases">
        <authorList>
            <person name="Kjaerup R.B."/>
            <person name="Dalgaard T.S."/>
            <person name="Juul-Madsen H.R."/>
        </authorList>
    </citation>
    <scope>NUCLEOTIDE SEQUENCE [LARGE SCALE GENOMIC DNA]</scope>
    <source>
        <strain evidence="1">3</strain>
    </source>
</reference>
<dbReference type="Proteomes" id="UP000199169">
    <property type="component" value="Unassembled WGS sequence"/>
</dbReference>
<accession>A0A1A8XVR9</accession>
<proteinExistence type="predicted"/>
<dbReference type="NCBIfam" id="TIGR02687">
    <property type="entry name" value="BREX-1 system phosphatase PglZ type A"/>
    <property type="match status" value="1"/>
</dbReference>
<organism evidence="1 2">
    <name type="scientific">Candidatus Accumulibacter aalborgensis</name>
    <dbReference type="NCBI Taxonomy" id="1860102"/>
    <lineage>
        <taxon>Bacteria</taxon>
        <taxon>Pseudomonadati</taxon>
        <taxon>Pseudomonadota</taxon>
        <taxon>Betaproteobacteria</taxon>
        <taxon>Candidatus Accumulibacter</taxon>
    </lineage>
</organism>
<dbReference type="SUPFAM" id="SSF53649">
    <property type="entry name" value="Alkaline phosphatase-like"/>
    <property type="match status" value="1"/>
</dbReference>
<dbReference type="AlphaFoldDB" id="A0A1A8XVR9"/>
<name>A0A1A8XVR9_9PROT</name>
<evidence type="ECO:0000313" key="1">
    <source>
        <dbReference type="EMBL" id="SBT08697.1"/>
    </source>
</evidence>
<sequence>MALHGGNPMSEQRITDALSTAFSSHSIVFWHDADGEFSFSVRNLLPDGVELLYVDDLPALSIKLQVERAAPQASFLLYSAKPVPELADDWLLDIRLRSKSFHADNASIVLEDLGLASQQLRAHLKERAKFLKSKDRVERLKRWVAPNDGAEDLDRKMIAVLAKAEQADLAAILLRLFSALVQDGVANLDAEPKACSDIVANDLIDSFWVLVEQEMGYGDAAPTLRDFLFRILVTDLSRTVRGACPAQLSHFVIGDQARAANASVFVAGWRSHMQHFASYDALSGTVARELGLSKVIAGLAAESLAETMTFEEVERRIIQDIKGRIIAGAGADMDTLRGLIARRRDGHWANKLLAHSSATTRALASCYDALEAAAAFFELKERFNAGFGFANAEAGLAAYQSELFRFDQLYRQINHAADGVEPMGWALLHELRQRIESAYSGWFVPQLGSAWSKVLEGKDGLLSSWQVAGWVNQPDFFETHVMAHLDAGIRRVFVVISDAFRYEAAEELVRDINGKSRFKAALTPMLGVLPSYTALGMASLLPHHTLAYRTNSNLDVIADAAVVSTLEQRSAHLGRYQGVAVKADELLSMGKDKGREFVRDHRVIYVYHDRIDMLGDKQGSEGQTFDAVAQTLAELNQLATFIVNGLNASLVLITADHGFLYQESALDKADKSTLSDKPAGTLRAKKRYLLGQGLGESSQAWCGNTAVTAGTTAGEGSMDFWVPKGAARFHFAGGARFVHGSAMPQEIVIPVITLRESEHQSARTRAVEFSLLGSSNKVVTNKQRFEFIQTEAVSERVLARSVLVSLRDGETMISDEQSLTFDSSSGLMDERKRSVILTIKSGQYDKSKDHFLIARDTQTRVEVVRIPVKVDLAFANDF</sequence>
<dbReference type="EMBL" id="FLQX01000139">
    <property type="protein sequence ID" value="SBT08697.1"/>
    <property type="molecule type" value="Genomic_DNA"/>
</dbReference>
<gene>
    <name evidence="1" type="ORF">ACCAA_600040</name>
</gene>
<evidence type="ECO:0000313" key="2">
    <source>
        <dbReference type="Proteomes" id="UP000199169"/>
    </source>
</evidence>
<dbReference type="InterPro" id="IPR017850">
    <property type="entry name" value="Alkaline_phosphatase_core_sf"/>
</dbReference>
<dbReference type="Pfam" id="PF08665">
    <property type="entry name" value="PglZ"/>
    <property type="match status" value="1"/>
</dbReference>
<dbReference type="STRING" id="1860102.ACCAA_600040"/>
<protein>
    <submittedName>
        <fullName evidence="1">PglZ domain protein</fullName>
    </submittedName>
</protein>